<accession>A0ABR2UK99</accession>
<evidence type="ECO:0000313" key="4">
    <source>
        <dbReference type="Proteomes" id="UP001408356"/>
    </source>
</evidence>
<feature type="compositionally biased region" description="Low complexity" evidence="1">
    <location>
        <begin position="1019"/>
        <end position="1033"/>
    </location>
</feature>
<protein>
    <submittedName>
        <fullName evidence="3">Uncharacterized protein</fullName>
    </submittedName>
</protein>
<feature type="region of interest" description="Disordered" evidence="1">
    <location>
        <begin position="392"/>
        <end position="460"/>
    </location>
</feature>
<feature type="region of interest" description="Disordered" evidence="1">
    <location>
        <begin position="1235"/>
        <end position="1255"/>
    </location>
</feature>
<feature type="compositionally biased region" description="Low complexity" evidence="1">
    <location>
        <begin position="787"/>
        <end position="842"/>
    </location>
</feature>
<keyword evidence="2" id="KW-0732">Signal</keyword>
<feature type="compositionally biased region" description="Low complexity" evidence="1">
    <location>
        <begin position="1043"/>
        <end position="1057"/>
    </location>
</feature>
<evidence type="ECO:0000256" key="2">
    <source>
        <dbReference type="SAM" id="SignalP"/>
    </source>
</evidence>
<comment type="caution">
    <text evidence="3">The sequence shown here is derived from an EMBL/GenBank/DDBJ whole genome shotgun (WGS) entry which is preliminary data.</text>
</comment>
<feature type="region of interest" description="Disordered" evidence="1">
    <location>
        <begin position="617"/>
        <end position="640"/>
    </location>
</feature>
<dbReference type="Proteomes" id="UP001408356">
    <property type="component" value="Unassembled WGS sequence"/>
</dbReference>
<feature type="compositionally biased region" description="Gly residues" evidence="1">
    <location>
        <begin position="392"/>
        <end position="405"/>
    </location>
</feature>
<gene>
    <name evidence="3" type="ORF">SUNI508_10856</name>
</gene>
<feature type="region of interest" description="Disordered" evidence="1">
    <location>
        <begin position="1019"/>
        <end position="1057"/>
    </location>
</feature>
<feature type="compositionally biased region" description="Low complexity" evidence="1">
    <location>
        <begin position="416"/>
        <end position="457"/>
    </location>
</feature>
<feature type="signal peptide" evidence="2">
    <location>
        <begin position="1"/>
        <end position="17"/>
    </location>
</feature>
<feature type="compositionally biased region" description="Low complexity" evidence="1">
    <location>
        <begin position="618"/>
        <end position="640"/>
    </location>
</feature>
<proteinExistence type="predicted"/>
<dbReference type="EMBL" id="JARVKF010000421">
    <property type="protein sequence ID" value="KAK9414913.1"/>
    <property type="molecule type" value="Genomic_DNA"/>
</dbReference>
<evidence type="ECO:0000256" key="1">
    <source>
        <dbReference type="SAM" id="MobiDB-lite"/>
    </source>
</evidence>
<feature type="region of interest" description="Disordered" evidence="1">
    <location>
        <begin position="785"/>
        <end position="845"/>
    </location>
</feature>
<sequence length="2439" mass="244542">MQKLVALALCAITPVFGFPQQSHNYRLVPDTLGIRDGGGKRCSVRTITILTTYYPAGATSYPVDPSQEDSVTKGLYATGAHDGYETAGRQFPGGYNDATNMQVGAYPTDTDTYDVIVDPTGGPYPQYPNEPEDEGPTDTQAPYQAEPPYITEGQSGYPAKPSHNTGSNDGGIFISTVTETFGSLTFTTTFTTSILSTLSATVTSTATTASVLTTTVSQPAVSATLTVTSSGGVLDILSIRRVVANAAAATPAAAARRENSRDWKRQDVESDGFVGTEDDPNPDVCTFAGLIQFLNGELITSGRTISVDPSVPFISLGDAVNGSISTDFSIQNSILTWANPQFFGGRARFCQVGDEIPVALFAETDQPADCVLVDLIVYSSGQCQNGELIGTGGGASSSSSGGGASSGVRTGPTAPTSGASAIVSSGSSNSSGSSTSLSTSTTSQGTLESSSSTTASTNPLQTFPIVARDSGTSADGLSLQPQSGSANSPAVFGPLSTAGTFDLDPVTGEVRVTSNGNGDLHQEICCTYAGGNNQVDTSATCSISTCALGDASTVPLQCAAAVTGTLDCYLNATSTGLVYRSLQLTPQASGAFRLAIGTTVSPSNFAVTLGTNGLAGPSTSSTGTGSVTSTGTSSGTGTSTSPAATFPIFASDTGNIADGLQLQPQSNGLGSPAIFSLSSSPVTYSLDPTTGEVRVASDTNGNQDVCCTYVNDGSALNPAICSISTCRVGDASAAPLQCHPIVGGSGMLDCYLNASSIDSVYRTPQIAPLGDGTYRLEIGTSLGAGNSPVTLSTISPSSSTTGNSATGTSTSGNTITTSSTLPLTTTGSTSTTSQTSGPSSRTATSMGPLQTFSIFAAGTGTNDTDGLQLQPRSGIARSPLIFSSSTSPATYAVDPTTGVLLVSPDGNGNPDGTQEVCCTYANGTTQLDPALCFLDTCALGGSSVAPLQCDTTTTSAAVDILNCYLNATAFGIIYSRLQIAPLGDGTYLLEIGTAINAGNAPVNLQKTQAVVGTSSSSLATSATTTSSGTGSVTQLPTTSPALSITSGSSTRSSTISSTGSQQTFSLFSTDTGTAADGLQLQPQSAGAANTPAIFSSRSSPVTYSLDPTTGEVLAESGSNPQKICCTYTNAGSRLDPAACSLSTCALGGSTTAPLQCGSVGNAGVLASCYLNATSVGAVYSQLQISPLADGTYQLEIGTSIGSGNTPVALTTQKLTSPLSTSGILSSTGSAATSGVTSIQSTSSGSSSTTSTTTSAGSLQTFPIFATGTGTTADGLQLQPQDDSADPLAIFGSTTSPITFGLDPTTGELLVVPADGEAVCCTYVIAGGGQDPAFCSISTCSLGGTETAPLQCNTPTAAGVLNCYLNATSIGAIYSQVQVASLGDGTFQLEVGTTIDTDLGNLPAVLNVNRPATGSSTSTLGSSTLTSSTGISTLPTTTAASVTTSDTVTLSSTTASLSSSATTFLVFASGSGSGVDGFQLHSQSNNVNGASAIFGTSTTTSLEYSVDPTTQELNVATSNDGHQDVCCTYVSNGAQLDPAPCSIATCSVGGASVAQLQCASQTNSGVLDCYLNATTFGEIYTKLQLLPLGDGTHQLEVGRTVVPGNAPVTLVTQAPITQATTQTTTRAISSTSQSSSSSTSVNPLQTFPVFASDTATIANGFQLQPQSAIDTDTPAIFSSLSSPVTYRVDPATSELLVASNDDANSQICCTYVSGSTTLDPAPCSLSTCSLGDDSIVPLRCSLPSAAGVLNCYIQATSIGDFYGVVQLQPLADGTFRLEVGTALAPGHDPVTLLTSKPVPGTSSTSSTTSATSTASNTAFLSGSSSITSATPLPTFPVFTVNSGTAADGEQLQPVIGSVPSNAIFSSTPSSLTYSLDPATGRLLVATDNNNNQDLCCAYSSGGTQLNPAICTISTCALGDATSAPLQCNSVGSNGLLSCFLDATSIPATYNVVQLAPLADGSFQLEIGATLGAGNVPAGLTTIRPSIVSLSSSSLATSTDFVSSIIVSTSSTIILSTSPLTIITTSDIVSSSTSTSVSVSVETGSTISSTSTSIFLTTSSTIVPSTSSTVVVSTSDIISSSTSTSISVSIGPSTTISSTATSVLVTTSSLVISSTSSPVVSVTSEIVSLATSTSVEVSIEPSTTISSTFISIETTTLPTVISEVISSVLSVTSVSVASSTSSAAIACGTDAPAYYIVGGSLIREDFVFSALGVVTAAATVPIRLTFPFGTSINALGFNVLDGFLYATSGAAPSTLVQISTADGSSASLGSLGLSFTPVAGVVDENSQYWLTNAANTAWAQVNLVPGSATFGAVVASGTSAAPAHTVADWAWVPGTNGGNNLYGVGRSTLLGVTTGTYLMQWNRSTHVWSVAASYLNVLLPANYQSVFAGQNQVFAADSLTGTVYSYSLPGNGITAVALPVVTLAGGPTTGLADGARCVMAT</sequence>
<name>A0ABR2UK99_9PEZI</name>
<organism evidence="3 4">
    <name type="scientific">Seiridium unicorne</name>
    <dbReference type="NCBI Taxonomy" id="138068"/>
    <lineage>
        <taxon>Eukaryota</taxon>
        <taxon>Fungi</taxon>
        <taxon>Dikarya</taxon>
        <taxon>Ascomycota</taxon>
        <taxon>Pezizomycotina</taxon>
        <taxon>Sordariomycetes</taxon>
        <taxon>Xylariomycetidae</taxon>
        <taxon>Amphisphaeriales</taxon>
        <taxon>Sporocadaceae</taxon>
        <taxon>Seiridium</taxon>
    </lineage>
</organism>
<feature type="region of interest" description="Disordered" evidence="1">
    <location>
        <begin position="110"/>
        <end position="142"/>
    </location>
</feature>
<keyword evidence="4" id="KW-1185">Reference proteome</keyword>
<reference evidence="3 4" key="1">
    <citation type="journal article" date="2024" name="J. Plant Pathol.">
        <title>Sequence and assembly of the genome of Seiridium unicorne, isolate CBS 538.82, causal agent of cypress canker disease.</title>
        <authorList>
            <person name="Scali E."/>
            <person name="Rocca G.D."/>
            <person name="Danti R."/>
            <person name="Garbelotto M."/>
            <person name="Barberini S."/>
            <person name="Baroncelli R."/>
            <person name="Emiliani G."/>
        </authorList>
    </citation>
    <scope>NUCLEOTIDE SEQUENCE [LARGE SCALE GENOMIC DNA]</scope>
    <source>
        <strain evidence="3 4">BM-138-508</strain>
    </source>
</reference>
<feature type="chain" id="PRO_5047207742" evidence="2">
    <location>
        <begin position="18"/>
        <end position="2439"/>
    </location>
</feature>
<evidence type="ECO:0000313" key="3">
    <source>
        <dbReference type="EMBL" id="KAK9414913.1"/>
    </source>
</evidence>